<name>A0ABX4P177_9LEPT</name>
<dbReference type="Proteomes" id="UP000232149">
    <property type="component" value="Unassembled WGS sequence"/>
</dbReference>
<evidence type="ECO:0000313" key="2">
    <source>
        <dbReference type="Proteomes" id="UP000232149"/>
    </source>
</evidence>
<proteinExistence type="predicted"/>
<accession>A0ABX4P177</accession>
<protein>
    <submittedName>
        <fullName evidence="1">Uncharacterized protein</fullName>
    </submittedName>
</protein>
<evidence type="ECO:0000313" key="1">
    <source>
        <dbReference type="EMBL" id="PJZ62854.1"/>
    </source>
</evidence>
<sequence length="65" mass="7611">MGSPGEDDFPFRGLGFKSSAFAKTRFERTGLFISSLYSELESKMQKRKLELESRENKNRRLFETK</sequence>
<organism evidence="1 2">
    <name type="scientific">Leptospira adleri</name>
    <dbReference type="NCBI Taxonomy" id="2023186"/>
    <lineage>
        <taxon>Bacteria</taxon>
        <taxon>Pseudomonadati</taxon>
        <taxon>Spirochaetota</taxon>
        <taxon>Spirochaetia</taxon>
        <taxon>Leptospirales</taxon>
        <taxon>Leptospiraceae</taxon>
        <taxon>Leptospira</taxon>
    </lineage>
</organism>
<comment type="caution">
    <text evidence="1">The sequence shown here is derived from an EMBL/GenBank/DDBJ whole genome shotgun (WGS) entry which is preliminary data.</text>
</comment>
<reference evidence="1 2" key="1">
    <citation type="submission" date="2017-07" db="EMBL/GenBank/DDBJ databases">
        <title>Leptospira spp. isolated from tropical soils.</title>
        <authorList>
            <person name="Thibeaux R."/>
            <person name="Iraola G."/>
            <person name="Ferres I."/>
            <person name="Bierque E."/>
            <person name="Girault D."/>
            <person name="Soupe-Gilbert M.-E."/>
            <person name="Picardeau M."/>
            <person name="Goarant C."/>
        </authorList>
    </citation>
    <scope>NUCLEOTIDE SEQUENCE [LARGE SCALE GENOMIC DNA]</scope>
    <source>
        <strain evidence="1 2">FH2-B-D1</strain>
    </source>
</reference>
<gene>
    <name evidence="1" type="ORF">CH376_05975</name>
</gene>
<keyword evidence="2" id="KW-1185">Reference proteome</keyword>
<dbReference type="EMBL" id="NPDU01000011">
    <property type="protein sequence ID" value="PJZ62854.1"/>
    <property type="molecule type" value="Genomic_DNA"/>
</dbReference>